<dbReference type="AlphaFoldDB" id="N6WXT7"/>
<keyword evidence="6" id="KW-1185">Reference proteome</keyword>
<evidence type="ECO:0000259" key="4">
    <source>
        <dbReference type="PROSITE" id="PS51352"/>
    </source>
</evidence>
<comment type="similarity">
    <text evidence="1">Belongs to the thioredoxin family. DsbA subfamily.</text>
</comment>
<dbReference type="PANTHER" id="PTHR13887:SF56">
    <property type="entry name" value="THIOREDOXIN-LIKE REDUCTASE RV2466C"/>
    <property type="match status" value="1"/>
</dbReference>
<dbReference type="PANTHER" id="PTHR13887">
    <property type="entry name" value="GLUTATHIONE S-TRANSFERASE KAPPA"/>
    <property type="match status" value="1"/>
</dbReference>
<accession>N6WXT7</accession>
<dbReference type="InterPro" id="IPR012336">
    <property type="entry name" value="Thioredoxin-like_fold"/>
</dbReference>
<dbReference type="Gene3D" id="3.40.30.10">
    <property type="entry name" value="Glutaredoxin"/>
    <property type="match status" value="1"/>
</dbReference>
<comment type="caution">
    <text evidence="5">The sequence shown here is derived from an EMBL/GenBank/DDBJ whole genome shotgun (WGS) entry which is preliminary data.</text>
</comment>
<dbReference type="InterPro" id="IPR036249">
    <property type="entry name" value="Thioredoxin-like_sf"/>
</dbReference>
<evidence type="ECO:0000313" key="5">
    <source>
        <dbReference type="EMBL" id="ENO16416.1"/>
    </source>
</evidence>
<dbReference type="PATRIC" id="fig|626887.3.peg.2746"/>
<name>N6WXT7_9GAMM</name>
<evidence type="ECO:0000313" key="6">
    <source>
        <dbReference type="Proteomes" id="UP000013165"/>
    </source>
</evidence>
<keyword evidence="3" id="KW-1133">Transmembrane helix</keyword>
<keyword evidence="3" id="KW-0812">Transmembrane</keyword>
<feature type="region of interest" description="Disordered" evidence="2">
    <location>
        <begin position="1"/>
        <end position="21"/>
    </location>
</feature>
<dbReference type="EMBL" id="APLQ01000011">
    <property type="protein sequence ID" value="ENO16416.1"/>
    <property type="molecule type" value="Genomic_DNA"/>
</dbReference>
<gene>
    <name evidence="5" type="ORF">J057_13716</name>
</gene>
<dbReference type="RefSeq" id="WP_004580701.1">
    <property type="nucleotide sequence ID" value="NZ_AP028878.1"/>
</dbReference>
<reference evidence="5 6" key="1">
    <citation type="journal article" date="2013" name="Genome Announc.">
        <title>Genome Sequence of the Polycyclic Aromatic Hydrocarbon-Degrading Bacterium Strain Marinobacter nanhaiticus D15-8WT.</title>
        <authorList>
            <person name="Cui Z."/>
            <person name="Gao W."/>
            <person name="Li Q."/>
            <person name="Xu G."/>
            <person name="Zheng L."/>
        </authorList>
    </citation>
    <scope>NUCLEOTIDE SEQUENCE [LARGE SCALE GENOMIC DNA]</scope>
    <source>
        <strain evidence="5 6">D15-8W</strain>
    </source>
</reference>
<organism evidence="5 6">
    <name type="scientific">Marinobacter nanhaiticus D15-8W</name>
    <dbReference type="NCBI Taxonomy" id="626887"/>
    <lineage>
        <taxon>Bacteria</taxon>
        <taxon>Pseudomonadati</taxon>
        <taxon>Pseudomonadota</taxon>
        <taxon>Gammaproteobacteria</taxon>
        <taxon>Pseudomonadales</taxon>
        <taxon>Marinobacteraceae</taxon>
        <taxon>Marinobacter</taxon>
    </lineage>
</organism>
<dbReference type="InterPro" id="IPR013766">
    <property type="entry name" value="Thioredoxin_domain"/>
</dbReference>
<keyword evidence="3" id="KW-0472">Membrane</keyword>
<dbReference type="HOGENOM" id="CLU_000288_47_1_6"/>
<dbReference type="Pfam" id="PF13462">
    <property type="entry name" value="Thioredoxin_4"/>
    <property type="match status" value="1"/>
</dbReference>
<dbReference type="eggNOG" id="COG1651">
    <property type="taxonomic scope" value="Bacteria"/>
</dbReference>
<dbReference type="PROSITE" id="PS51352">
    <property type="entry name" value="THIOREDOXIN_2"/>
    <property type="match status" value="1"/>
</dbReference>
<proteinExistence type="inferred from homology"/>
<dbReference type="Proteomes" id="UP000013165">
    <property type="component" value="Unassembled WGS sequence"/>
</dbReference>
<dbReference type="OrthoDB" id="9780340at2"/>
<sequence length="243" mass="27026">MGEAKRRKASGQDTPRKTSGSGGKWMIIGGIVVLMLLVMVVWWVTLPPESTSDALPDVQADAEPFPATYDSVAVSIGDPDAPVVVREFADYQCPACARFAPASKRLREEYVDSGQVRLVFYDLPLTQHEWAREAALAARCAADQDAFWPMHDRLFDNQGEWSSSSDPVGTFARYADELGLDSQRLRRCVDTELHREVISQSVGVAQQLRVASTPTVYVDNIRLTRPGWAQMQAVIERELAEQQ</sequence>
<feature type="transmembrane region" description="Helical" evidence="3">
    <location>
        <begin position="25"/>
        <end position="44"/>
    </location>
</feature>
<protein>
    <submittedName>
        <fullName evidence="5">DsbA family protein</fullName>
    </submittedName>
</protein>
<dbReference type="STRING" id="626887.J057_13716"/>
<feature type="domain" description="Thioredoxin" evidence="4">
    <location>
        <begin position="49"/>
        <end position="194"/>
    </location>
</feature>
<evidence type="ECO:0000256" key="2">
    <source>
        <dbReference type="SAM" id="MobiDB-lite"/>
    </source>
</evidence>
<dbReference type="SUPFAM" id="SSF52833">
    <property type="entry name" value="Thioredoxin-like"/>
    <property type="match status" value="1"/>
</dbReference>
<evidence type="ECO:0000256" key="3">
    <source>
        <dbReference type="SAM" id="Phobius"/>
    </source>
</evidence>
<evidence type="ECO:0000256" key="1">
    <source>
        <dbReference type="ARBA" id="ARBA00005791"/>
    </source>
</evidence>